<protein>
    <submittedName>
        <fullName evidence="1">Uncharacterized protein</fullName>
    </submittedName>
</protein>
<reference evidence="1 2" key="1">
    <citation type="journal article" date="2024" name="G3 (Bethesda)">
        <title>Genome assembly of Hibiscus sabdariffa L. provides insights into metabolisms of medicinal natural products.</title>
        <authorList>
            <person name="Kim T."/>
        </authorList>
    </citation>
    <scope>NUCLEOTIDE SEQUENCE [LARGE SCALE GENOMIC DNA]</scope>
    <source>
        <strain evidence="1">TK-2024</strain>
        <tissue evidence="1">Old leaves</tissue>
    </source>
</reference>
<dbReference type="Proteomes" id="UP001396334">
    <property type="component" value="Unassembled WGS sequence"/>
</dbReference>
<proteinExistence type="predicted"/>
<name>A0ABR2S026_9ROSI</name>
<gene>
    <name evidence="1" type="ORF">V6N11_001566</name>
</gene>
<organism evidence="1 2">
    <name type="scientific">Hibiscus sabdariffa</name>
    <name type="common">roselle</name>
    <dbReference type="NCBI Taxonomy" id="183260"/>
    <lineage>
        <taxon>Eukaryota</taxon>
        <taxon>Viridiplantae</taxon>
        <taxon>Streptophyta</taxon>
        <taxon>Embryophyta</taxon>
        <taxon>Tracheophyta</taxon>
        <taxon>Spermatophyta</taxon>
        <taxon>Magnoliopsida</taxon>
        <taxon>eudicotyledons</taxon>
        <taxon>Gunneridae</taxon>
        <taxon>Pentapetalae</taxon>
        <taxon>rosids</taxon>
        <taxon>malvids</taxon>
        <taxon>Malvales</taxon>
        <taxon>Malvaceae</taxon>
        <taxon>Malvoideae</taxon>
        <taxon>Hibiscus</taxon>
    </lineage>
</organism>
<evidence type="ECO:0000313" key="2">
    <source>
        <dbReference type="Proteomes" id="UP001396334"/>
    </source>
</evidence>
<evidence type="ECO:0000313" key="1">
    <source>
        <dbReference type="EMBL" id="KAK9018595.1"/>
    </source>
</evidence>
<keyword evidence="2" id="KW-1185">Reference proteome</keyword>
<comment type="caution">
    <text evidence="1">The sequence shown here is derived from an EMBL/GenBank/DDBJ whole genome shotgun (WGS) entry which is preliminary data.</text>
</comment>
<accession>A0ABR2S026</accession>
<dbReference type="EMBL" id="JBBPBN010000019">
    <property type="protein sequence ID" value="KAK9018595.1"/>
    <property type="molecule type" value="Genomic_DNA"/>
</dbReference>
<sequence length="79" mass="7861">MIPLPLARMMVIGTRGIGTVAKGVAFVAPLAMMDDPMANKGAIAGCSVAGGSALSLVTKAGATVFVSVAILPFDCEVLP</sequence>